<comment type="caution">
    <text evidence="1">The sequence shown here is derived from an EMBL/GenBank/DDBJ whole genome shotgun (WGS) entry which is preliminary data.</text>
</comment>
<name>A0A0F9D2U9_9ZZZZ</name>
<proteinExistence type="predicted"/>
<dbReference type="EMBL" id="LAZR01043709">
    <property type="protein sequence ID" value="KKL06428.1"/>
    <property type="molecule type" value="Genomic_DNA"/>
</dbReference>
<accession>A0A0F9D2U9</accession>
<reference evidence="1" key="1">
    <citation type="journal article" date="2015" name="Nature">
        <title>Complex archaea that bridge the gap between prokaryotes and eukaryotes.</title>
        <authorList>
            <person name="Spang A."/>
            <person name="Saw J.H."/>
            <person name="Jorgensen S.L."/>
            <person name="Zaremba-Niedzwiedzka K."/>
            <person name="Martijn J."/>
            <person name="Lind A.E."/>
            <person name="van Eijk R."/>
            <person name="Schleper C."/>
            <person name="Guy L."/>
            <person name="Ettema T.J."/>
        </authorList>
    </citation>
    <scope>NUCLEOTIDE SEQUENCE</scope>
</reference>
<dbReference type="AlphaFoldDB" id="A0A0F9D2U9"/>
<sequence>SKEITVCEDCSMKQTVIAVLAEDERNAPAI</sequence>
<organism evidence="1">
    <name type="scientific">marine sediment metagenome</name>
    <dbReference type="NCBI Taxonomy" id="412755"/>
    <lineage>
        <taxon>unclassified sequences</taxon>
        <taxon>metagenomes</taxon>
        <taxon>ecological metagenomes</taxon>
    </lineage>
</organism>
<protein>
    <submittedName>
        <fullName evidence="1">Uncharacterized protein</fullName>
    </submittedName>
</protein>
<evidence type="ECO:0000313" key="1">
    <source>
        <dbReference type="EMBL" id="KKL06428.1"/>
    </source>
</evidence>
<feature type="non-terminal residue" evidence="1">
    <location>
        <position position="1"/>
    </location>
</feature>
<gene>
    <name evidence="1" type="ORF">LCGC14_2596160</name>
</gene>